<dbReference type="EMBL" id="JNGW01000088">
    <property type="protein sequence ID" value="KDR51893.1"/>
    <property type="molecule type" value="Genomic_DNA"/>
</dbReference>
<comment type="caution">
    <text evidence="1">The sequence shown here is derived from an EMBL/GenBank/DDBJ whole genome shotgun (WGS) entry which is preliminary data.</text>
</comment>
<organism evidence="1 2">
    <name type="scientific">Hoylesella loescheii DSM 19665 = JCM 12249 = ATCC 15930</name>
    <dbReference type="NCBI Taxonomy" id="1122985"/>
    <lineage>
        <taxon>Bacteria</taxon>
        <taxon>Pseudomonadati</taxon>
        <taxon>Bacteroidota</taxon>
        <taxon>Bacteroidia</taxon>
        <taxon>Bacteroidales</taxon>
        <taxon>Prevotellaceae</taxon>
        <taxon>Hoylesella</taxon>
    </lineage>
</organism>
<name>A0A069QG95_HOYLO</name>
<protein>
    <submittedName>
        <fullName evidence="1">Uncharacterized protein</fullName>
    </submittedName>
</protein>
<dbReference type="Proteomes" id="UP000027442">
    <property type="component" value="Unassembled WGS sequence"/>
</dbReference>
<keyword evidence="2" id="KW-1185">Reference proteome</keyword>
<dbReference type="HOGENOM" id="CLU_3010458_0_0_10"/>
<evidence type="ECO:0000313" key="2">
    <source>
        <dbReference type="Proteomes" id="UP000027442"/>
    </source>
</evidence>
<gene>
    <name evidence="1" type="ORF">HMPREF1991_02041</name>
</gene>
<proteinExistence type="predicted"/>
<evidence type="ECO:0000313" key="1">
    <source>
        <dbReference type="EMBL" id="KDR51893.1"/>
    </source>
</evidence>
<accession>A0A069QG95</accession>
<reference evidence="1 2" key="1">
    <citation type="submission" date="2013-08" db="EMBL/GenBank/DDBJ databases">
        <authorList>
            <person name="Weinstock G."/>
            <person name="Sodergren E."/>
            <person name="Wylie T."/>
            <person name="Fulton L."/>
            <person name="Fulton R."/>
            <person name="Fronick C."/>
            <person name="O'Laughlin M."/>
            <person name="Godfrey J."/>
            <person name="Miner T."/>
            <person name="Herter B."/>
            <person name="Appelbaum E."/>
            <person name="Cordes M."/>
            <person name="Lek S."/>
            <person name="Wollam A."/>
            <person name="Pepin K.H."/>
            <person name="Palsikar V.B."/>
            <person name="Mitreva M."/>
            <person name="Wilson R.K."/>
        </authorList>
    </citation>
    <scope>NUCLEOTIDE SEQUENCE [LARGE SCALE GENOMIC DNA]</scope>
    <source>
        <strain evidence="1 2">ATCC 15930</strain>
    </source>
</reference>
<sequence>MPILPAPIHWLSWIVCYPKQMNIKVNVAGVHIHKSLQRLPFIVSPSSFLAPTYLLP</sequence>
<dbReference type="PATRIC" id="fig|1122985.7.peg.2118"/>
<dbReference type="AlphaFoldDB" id="A0A069QG95"/>